<evidence type="ECO:0000256" key="1">
    <source>
        <dbReference type="ARBA" id="ARBA00022598"/>
    </source>
</evidence>
<dbReference type="Gene3D" id="3.40.50.12780">
    <property type="entry name" value="N-terminal domain of ligase-like"/>
    <property type="match status" value="1"/>
</dbReference>
<dbReference type="InterPro" id="IPR000873">
    <property type="entry name" value="AMP-dep_synth/lig_dom"/>
</dbReference>
<dbReference type="PANTHER" id="PTHR43272">
    <property type="entry name" value="LONG-CHAIN-FATTY-ACID--COA LIGASE"/>
    <property type="match status" value="1"/>
</dbReference>
<evidence type="ECO:0000313" key="5">
    <source>
        <dbReference type="EMBL" id="KAB0267073.1"/>
    </source>
</evidence>
<reference evidence="5 6" key="1">
    <citation type="journal article" date="2019" name="Microorganisms">
        <title>Genome Insights into the Novel Species Microvirga brassicacearum, a Rapeseed Endophyte with Biotechnological Potential.</title>
        <authorList>
            <person name="Jimenez-Gomez A."/>
            <person name="Saati-Santamaria Z."/>
            <person name="Igual J.M."/>
            <person name="Rivas R."/>
            <person name="Mateos P.F."/>
            <person name="Garcia-Fraile P."/>
        </authorList>
    </citation>
    <scope>NUCLEOTIDE SEQUENCE [LARGE SCALE GENOMIC DNA]</scope>
    <source>
        <strain evidence="5 6">CDVBN77</strain>
    </source>
</reference>
<proteinExistence type="predicted"/>
<protein>
    <submittedName>
        <fullName evidence="5">Long-chain fatty acid--CoA ligase</fullName>
    </submittedName>
</protein>
<dbReference type="Proteomes" id="UP000325684">
    <property type="component" value="Unassembled WGS sequence"/>
</dbReference>
<evidence type="ECO:0000259" key="4">
    <source>
        <dbReference type="Pfam" id="PF00501"/>
    </source>
</evidence>
<keyword evidence="3" id="KW-0443">Lipid metabolism</keyword>
<dbReference type="PANTHER" id="PTHR43272:SF32">
    <property type="entry name" value="AMP-DEPENDENT SYNTHETASE_LIGASE DOMAIN-CONTAINING PROTEIN"/>
    <property type="match status" value="1"/>
</dbReference>
<evidence type="ECO:0000313" key="6">
    <source>
        <dbReference type="Proteomes" id="UP000325684"/>
    </source>
</evidence>
<dbReference type="AlphaFoldDB" id="A0A5N3PBJ5"/>
<dbReference type="InterPro" id="IPR020845">
    <property type="entry name" value="AMP-binding_CS"/>
</dbReference>
<accession>A0A5N3PBJ5</accession>
<feature type="domain" description="AMP-dependent synthetase/ligase" evidence="4">
    <location>
        <begin position="17"/>
        <end position="435"/>
    </location>
</feature>
<dbReference type="PROSITE" id="PS00455">
    <property type="entry name" value="AMP_BINDING"/>
    <property type="match status" value="1"/>
</dbReference>
<dbReference type="InterPro" id="IPR020459">
    <property type="entry name" value="AMP-binding"/>
</dbReference>
<evidence type="ECO:0000256" key="3">
    <source>
        <dbReference type="ARBA" id="ARBA00023098"/>
    </source>
</evidence>
<gene>
    <name evidence="5" type="ORF">FEZ63_11640</name>
</gene>
<dbReference type="OrthoDB" id="9803968at2"/>
<keyword evidence="6" id="KW-1185">Reference proteome</keyword>
<comment type="caution">
    <text evidence="5">The sequence shown here is derived from an EMBL/GenBank/DDBJ whole genome shotgun (WGS) entry which is preliminary data.</text>
</comment>
<dbReference type="Pfam" id="PF00501">
    <property type="entry name" value="AMP-binding"/>
    <property type="match status" value="1"/>
</dbReference>
<name>A0A5N3PBJ5_9HYPH</name>
<evidence type="ECO:0000256" key="2">
    <source>
        <dbReference type="ARBA" id="ARBA00022832"/>
    </source>
</evidence>
<dbReference type="PRINTS" id="PR00154">
    <property type="entry name" value="AMPBINDING"/>
</dbReference>
<dbReference type="RefSeq" id="WP_150944523.1">
    <property type="nucleotide sequence ID" value="NZ_VCMV01000014.1"/>
</dbReference>
<sequence>MAVTAREDTFPKLIALNAQIRPARTAFRHKDFGIWQSWNWHDVHENVRAFAAGLQTLGLKRGDKLAILGSNRPRLYWSMAAAQWLGAIPIPVYSDSVAEEIAYVLAHAEVTHAVVQDQEQVDKLLSVIDQLPTLVHILYDKERGLRDYDHTRLHAIDSLIEQGRELCRQDATSSAIEHELQSGSGADLAIILYTSGTTGRPKGVMLTHDNVVKAAEIGCSFDKLTDNDEILAYLPIAWVGDHIFSYAQGILAGFCVNCPESPETVVEDRREIGSTYVFAPPRIFENLLTLTMVRMEDASPLKRKMFRYFLDLANRVGEKILNGDADVSALDRILYGLGNALVYAPLRNRFGFTKIKVGYTAGEAIGPELFRFYRSIGVNLKQLYGQTEAAVYVTMHPDGEIRADTVGRPAPQIEIRIDENGEVLYRSPGVFVGYYKDDEKTAATKTSDGFVRSGDAGFFEPGGHLKIIDRAKDVGRLTDGSLFPPKYIENKLKFYANIKEAVAFGDHRNAVTCFINIDLVAVGNWAERHNITYASYQELAGHPLVYDMIARHVDEVNRSLSMEPGMGGAQIQRFLILHKELDADDGELTRTQKVRRGFIAERYAPLIVALYDGTRETDVSTEVTFEDGRKGTISAHVHIRDMKIYPVTPTPLENAA</sequence>
<dbReference type="SUPFAM" id="SSF56801">
    <property type="entry name" value="Acetyl-CoA synthetase-like"/>
    <property type="match status" value="1"/>
</dbReference>
<keyword evidence="1 5" id="KW-0436">Ligase</keyword>
<dbReference type="InterPro" id="IPR042099">
    <property type="entry name" value="ANL_N_sf"/>
</dbReference>
<keyword evidence="2" id="KW-0276">Fatty acid metabolism</keyword>
<dbReference type="GO" id="GO:0016020">
    <property type="term" value="C:membrane"/>
    <property type="evidence" value="ECO:0007669"/>
    <property type="project" value="TreeGrafter"/>
</dbReference>
<dbReference type="EMBL" id="VCMV01000014">
    <property type="protein sequence ID" value="KAB0267073.1"/>
    <property type="molecule type" value="Genomic_DNA"/>
</dbReference>
<organism evidence="5 6">
    <name type="scientific">Microvirga brassicacearum</name>
    <dbReference type="NCBI Taxonomy" id="2580413"/>
    <lineage>
        <taxon>Bacteria</taxon>
        <taxon>Pseudomonadati</taxon>
        <taxon>Pseudomonadota</taxon>
        <taxon>Alphaproteobacteria</taxon>
        <taxon>Hyphomicrobiales</taxon>
        <taxon>Methylobacteriaceae</taxon>
        <taxon>Microvirga</taxon>
    </lineage>
</organism>
<dbReference type="GO" id="GO:0004467">
    <property type="term" value="F:long-chain fatty acid-CoA ligase activity"/>
    <property type="evidence" value="ECO:0007669"/>
    <property type="project" value="TreeGrafter"/>
</dbReference>